<keyword evidence="4" id="KW-1185">Reference proteome</keyword>
<dbReference type="FunFam" id="3.40.630.30:FF:000047">
    <property type="entry name" value="Acetyltransferase, GNAT family"/>
    <property type="match status" value="1"/>
</dbReference>
<feature type="region of interest" description="Disordered" evidence="1">
    <location>
        <begin position="1"/>
        <end position="24"/>
    </location>
</feature>
<keyword evidence="3" id="KW-0808">Transferase</keyword>
<accession>A0A7W6DTV0</accession>
<gene>
    <name evidence="3" type="ORF">GGQ68_002301</name>
</gene>
<dbReference type="RefSeq" id="WP_183965980.1">
    <property type="nucleotide sequence ID" value="NZ_BAABBZ010000007.1"/>
</dbReference>
<feature type="domain" description="N-acetyltransferase" evidence="2">
    <location>
        <begin position="35"/>
        <end position="190"/>
    </location>
</feature>
<sequence>MTVSTNDHGQPVGLPVETPLPRPFPPHTGLAGQYCTLRAMREEDAPGLFDAYAEGDGSDWTYMPDAPWTNLKQAADRCRAAQGTVDPQHYTILDAQNIVSGRCALLRIAPDVGSMEVGWIHFAPRLQGTTAATEALVLLMRYAFETLGYRRFEWKCDALNAPSRRAAARLGFTYEGTFRQATVYKGRNRDTAWFSIVDSEWPALAARFERWLDPANFDDQGRQLCALNAI</sequence>
<evidence type="ECO:0000256" key="1">
    <source>
        <dbReference type="SAM" id="MobiDB-lite"/>
    </source>
</evidence>
<dbReference type="InterPro" id="IPR016181">
    <property type="entry name" value="Acyl_CoA_acyltransferase"/>
</dbReference>
<reference evidence="3 4" key="1">
    <citation type="submission" date="2020-08" db="EMBL/GenBank/DDBJ databases">
        <title>Genomic Encyclopedia of Type Strains, Phase IV (KMG-IV): sequencing the most valuable type-strain genomes for metagenomic binning, comparative biology and taxonomic classification.</title>
        <authorList>
            <person name="Goeker M."/>
        </authorList>
    </citation>
    <scope>NUCLEOTIDE SEQUENCE [LARGE SCALE GENOMIC DNA]</scope>
    <source>
        <strain evidence="3 4">DSM 102235</strain>
    </source>
</reference>
<evidence type="ECO:0000259" key="2">
    <source>
        <dbReference type="PROSITE" id="PS51186"/>
    </source>
</evidence>
<comment type="caution">
    <text evidence="3">The sequence shown here is derived from an EMBL/GenBank/DDBJ whole genome shotgun (WGS) entry which is preliminary data.</text>
</comment>
<dbReference type="AlphaFoldDB" id="A0A7W6DTV0"/>
<dbReference type="Pfam" id="PF13302">
    <property type="entry name" value="Acetyltransf_3"/>
    <property type="match status" value="1"/>
</dbReference>
<protein>
    <submittedName>
        <fullName evidence="3">RimJ/RimL family protein N-acetyltransferase</fullName>
    </submittedName>
</protein>
<evidence type="ECO:0000313" key="3">
    <source>
        <dbReference type="EMBL" id="MBB3985963.1"/>
    </source>
</evidence>
<name>A0A7W6DTV0_9RHOB</name>
<evidence type="ECO:0000313" key="4">
    <source>
        <dbReference type="Proteomes" id="UP000541426"/>
    </source>
</evidence>
<dbReference type="GO" id="GO:0008999">
    <property type="term" value="F:protein-N-terminal-alanine acetyltransferase activity"/>
    <property type="evidence" value="ECO:0007669"/>
    <property type="project" value="TreeGrafter"/>
</dbReference>
<dbReference type="GO" id="GO:1990189">
    <property type="term" value="F:protein N-terminal-serine acetyltransferase activity"/>
    <property type="evidence" value="ECO:0007669"/>
    <property type="project" value="TreeGrafter"/>
</dbReference>
<dbReference type="PANTHER" id="PTHR43441">
    <property type="entry name" value="RIBOSOMAL-PROTEIN-SERINE ACETYLTRANSFERASE"/>
    <property type="match status" value="1"/>
</dbReference>
<dbReference type="InterPro" id="IPR051908">
    <property type="entry name" value="Ribosomal_N-acetyltransferase"/>
</dbReference>
<dbReference type="SUPFAM" id="SSF55729">
    <property type="entry name" value="Acyl-CoA N-acyltransferases (Nat)"/>
    <property type="match status" value="1"/>
</dbReference>
<proteinExistence type="predicted"/>
<dbReference type="EMBL" id="JACIEJ010000005">
    <property type="protein sequence ID" value="MBB3985963.1"/>
    <property type="molecule type" value="Genomic_DNA"/>
</dbReference>
<organism evidence="3 4">
    <name type="scientific">Sagittula marina</name>
    <dbReference type="NCBI Taxonomy" id="943940"/>
    <lineage>
        <taxon>Bacteria</taxon>
        <taxon>Pseudomonadati</taxon>
        <taxon>Pseudomonadota</taxon>
        <taxon>Alphaproteobacteria</taxon>
        <taxon>Rhodobacterales</taxon>
        <taxon>Roseobacteraceae</taxon>
        <taxon>Sagittula</taxon>
    </lineage>
</organism>
<dbReference type="InterPro" id="IPR000182">
    <property type="entry name" value="GNAT_dom"/>
</dbReference>
<dbReference type="PROSITE" id="PS51186">
    <property type="entry name" value="GNAT"/>
    <property type="match status" value="1"/>
</dbReference>
<dbReference type="Proteomes" id="UP000541426">
    <property type="component" value="Unassembled WGS sequence"/>
</dbReference>
<dbReference type="PANTHER" id="PTHR43441:SF2">
    <property type="entry name" value="FAMILY ACETYLTRANSFERASE, PUTATIVE (AFU_ORTHOLOGUE AFUA_7G00850)-RELATED"/>
    <property type="match status" value="1"/>
</dbReference>
<dbReference type="Gene3D" id="3.40.630.30">
    <property type="match status" value="1"/>
</dbReference>